<keyword evidence="5" id="KW-0536">Nodulation</keyword>
<comment type="subcellular location">
    <subcellularLocation>
        <location evidence="2">Cytoplasm</location>
    </subcellularLocation>
</comment>
<organism evidence="11 12">
    <name type="scientific">Bradyrhizobium jicamae</name>
    <dbReference type="NCBI Taxonomy" id="280332"/>
    <lineage>
        <taxon>Bacteria</taxon>
        <taxon>Pseudomonadati</taxon>
        <taxon>Pseudomonadota</taxon>
        <taxon>Alphaproteobacteria</taxon>
        <taxon>Hyphomicrobiales</taxon>
        <taxon>Nitrobacteraceae</taxon>
        <taxon>Bradyrhizobium</taxon>
    </lineage>
</organism>
<dbReference type="Pfam" id="PF01522">
    <property type="entry name" value="Polysacc_deac_1"/>
    <property type="match status" value="1"/>
</dbReference>
<dbReference type="InterPro" id="IPR050248">
    <property type="entry name" value="Polysacc_deacetylase_ArnD"/>
</dbReference>
<dbReference type="GO" id="GO:0046872">
    <property type="term" value="F:metal ion binding"/>
    <property type="evidence" value="ECO:0007669"/>
    <property type="project" value="UniProtKB-KW"/>
</dbReference>
<evidence type="ECO:0000256" key="6">
    <source>
        <dbReference type="ARBA" id="ARBA00022490"/>
    </source>
</evidence>
<evidence type="ECO:0000256" key="5">
    <source>
        <dbReference type="ARBA" id="ARBA00022458"/>
    </source>
</evidence>
<dbReference type="InterPro" id="IPR002509">
    <property type="entry name" value="NODB_dom"/>
</dbReference>
<evidence type="ECO:0000313" key="12">
    <source>
        <dbReference type="Proteomes" id="UP000050863"/>
    </source>
</evidence>
<keyword evidence="6" id="KW-0963">Cytoplasm</keyword>
<dbReference type="InterPro" id="IPR026402">
    <property type="entry name" value="Nodulat_NodB"/>
</dbReference>
<reference evidence="11 12" key="1">
    <citation type="submission" date="2014-03" db="EMBL/GenBank/DDBJ databases">
        <title>Bradyrhizobium valentinum sp. nov., isolated from effective nodules of Lupinus mariae-josephae, a lupine endemic of basic-lime soils in Eastern Spain.</title>
        <authorList>
            <person name="Duran D."/>
            <person name="Rey L."/>
            <person name="Navarro A."/>
            <person name="Busquets A."/>
            <person name="Imperial J."/>
            <person name="Ruiz-Argueso T."/>
        </authorList>
    </citation>
    <scope>NUCLEOTIDE SEQUENCE [LARGE SCALE GENOMIC DNA]</scope>
    <source>
        <strain evidence="11 12">PAC68</strain>
    </source>
</reference>
<comment type="similarity">
    <text evidence="3">Belongs to the polysaccharide deacetylase family.</text>
</comment>
<feature type="domain" description="NodB homology" evidence="10">
    <location>
        <begin position="21"/>
        <end position="213"/>
    </location>
</feature>
<dbReference type="OrthoDB" id="9784220at2"/>
<evidence type="ECO:0000256" key="2">
    <source>
        <dbReference type="ARBA" id="ARBA00004496"/>
    </source>
</evidence>
<evidence type="ECO:0000256" key="3">
    <source>
        <dbReference type="ARBA" id="ARBA00010973"/>
    </source>
</evidence>
<evidence type="ECO:0000259" key="10">
    <source>
        <dbReference type="PROSITE" id="PS51677"/>
    </source>
</evidence>
<comment type="caution">
    <text evidence="11">The sequence shown here is derived from an EMBL/GenBank/DDBJ whole genome shotgun (WGS) entry which is preliminary data.</text>
</comment>
<dbReference type="GO" id="GO:0016810">
    <property type="term" value="F:hydrolase activity, acting on carbon-nitrogen (but not peptide) bonds"/>
    <property type="evidence" value="ECO:0007669"/>
    <property type="project" value="InterPro"/>
</dbReference>
<dbReference type="GO" id="GO:0016020">
    <property type="term" value="C:membrane"/>
    <property type="evidence" value="ECO:0007669"/>
    <property type="project" value="TreeGrafter"/>
</dbReference>
<proteinExistence type="inferred from homology"/>
<protein>
    <recommendedName>
        <fullName evidence="4">Chitooligosaccharide deacetylase</fullName>
    </recommendedName>
    <alternativeName>
        <fullName evidence="9">Nodulation protein B</fullName>
    </alternativeName>
</protein>
<evidence type="ECO:0000256" key="7">
    <source>
        <dbReference type="ARBA" id="ARBA00022723"/>
    </source>
</evidence>
<keyword evidence="12" id="KW-1185">Reference proteome</keyword>
<dbReference type="PANTHER" id="PTHR10587">
    <property type="entry name" value="GLYCOSYL TRANSFERASE-RELATED"/>
    <property type="match status" value="1"/>
</dbReference>
<gene>
    <name evidence="11" type="ORF">CQ12_16865</name>
</gene>
<evidence type="ECO:0000256" key="4">
    <source>
        <dbReference type="ARBA" id="ARBA00020071"/>
    </source>
</evidence>
<dbReference type="SUPFAM" id="SSF88713">
    <property type="entry name" value="Glycoside hydrolase/deacetylase"/>
    <property type="match status" value="1"/>
</dbReference>
<evidence type="ECO:0000313" key="11">
    <source>
        <dbReference type="EMBL" id="KRR06494.1"/>
    </source>
</evidence>
<dbReference type="GO" id="GO:0005975">
    <property type="term" value="P:carbohydrate metabolic process"/>
    <property type="evidence" value="ECO:0007669"/>
    <property type="project" value="InterPro"/>
</dbReference>
<dbReference type="PROSITE" id="PS51677">
    <property type="entry name" value="NODB"/>
    <property type="match status" value="1"/>
</dbReference>
<name>A0A0R3LH23_9BRAD</name>
<dbReference type="NCBIfam" id="TIGR04243">
    <property type="entry name" value="nodulat_NodB"/>
    <property type="match status" value="1"/>
</dbReference>
<dbReference type="PANTHER" id="PTHR10587:SF133">
    <property type="entry name" value="CHITIN DEACETYLASE 1-RELATED"/>
    <property type="match status" value="1"/>
</dbReference>
<dbReference type="Proteomes" id="UP000050863">
    <property type="component" value="Unassembled WGS sequence"/>
</dbReference>
<dbReference type="Gene3D" id="3.20.20.370">
    <property type="entry name" value="Glycoside hydrolase/deacetylase"/>
    <property type="match status" value="1"/>
</dbReference>
<evidence type="ECO:0000256" key="1">
    <source>
        <dbReference type="ARBA" id="ARBA00003236"/>
    </source>
</evidence>
<dbReference type="STRING" id="280332.CQ12_16865"/>
<dbReference type="EMBL" id="LLXZ01000113">
    <property type="protein sequence ID" value="KRR06494.1"/>
    <property type="molecule type" value="Genomic_DNA"/>
</dbReference>
<accession>A0A0R3LH23</accession>
<keyword evidence="7" id="KW-0479">Metal-binding</keyword>
<dbReference type="AlphaFoldDB" id="A0A0R3LH23"/>
<comment type="function">
    <text evidence="1">Is involved in generating a small heat-stable compound (Nod), an acylated oligomer of N-acetylglucosamine, that stimulates mitosis in various plant protoplasts.</text>
</comment>
<dbReference type="InterPro" id="IPR011330">
    <property type="entry name" value="Glyco_hydro/deAcase_b/a-brl"/>
</dbReference>
<dbReference type="GO" id="GO:0005737">
    <property type="term" value="C:cytoplasm"/>
    <property type="evidence" value="ECO:0007669"/>
    <property type="project" value="UniProtKB-SubCell"/>
</dbReference>
<dbReference type="RefSeq" id="WP_057836737.1">
    <property type="nucleotide sequence ID" value="NZ_LLXZ01000113.1"/>
</dbReference>
<evidence type="ECO:0000256" key="9">
    <source>
        <dbReference type="ARBA" id="ARBA00032976"/>
    </source>
</evidence>
<keyword evidence="8" id="KW-0378">Hydrolase</keyword>
<evidence type="ECO:0000256" key="8">
    <source>
        <dbReference type="ARBA" id="ARBA00022801"/>
    </source>
</evidence>
<sequence>MRYLNCLSAVRSECAEATGHRSVYLTFDDGPNPLCTPDVLDVLAEHRVPATFFVIGAYAADQPKLIRRMIAEGHEVANHTMNHPDLSRCEPAEVQHEILTASSVIGIACPQASVRHIRAPYGVWTEEALTTSARAGLAAVHWSVDPRDWSRPGVDAIVDTVLVSLRPGAIVLLHDGCPPDELGRDTDAGLRDQTLKALSHLIPALHDRGFAIRSLPQSH</sequence>